<evidence type="ECO:0000313" key="1">
    <source>
        <dbReference type="EMBL" id="BEQ15824.1"/>
    </source>
</evidence>
<dbReference type="AlphaFoldDB" id="A0AAU9EKY4"/>
<dbReference type="RefSeq" id="WP_338600815.1">
    <property type="nucleotide sequence ID" value="NZ_AP028679.1"/>
</dbReference>
<dbReference type="EMBL" id="AP028679">
    <property type="protein sequence ID" value="BEQ15824.1"/>
    <property type="molecule type" value="Genomic_DNA"/>
</dbReference>
<evidence type="ECO:0000313" key="2">
    <source>
        <dbReference type="Proteomes" id="UP001366166"/>
    </source>
</evidence>
<keyword evidence="2" id="KW-1185">Reference proteome</keyword>
<dbReference type="KEGG" id="dmp:FAK_28900"/>
<sequence>MECPHCQQELPALPCATCGQKALPGAAFCHNCGHELPAPEGEPPKLLTCASCGHVAPETANYCAQCGESLREDGGLPEGQIDFGDLTDRKACSDGNCIGIIGPDGKCTECGKPYTGPAE</sequence>
<protein>
    <recommendedName>
        <fullName evidence="3">DZANK-type domain-containing protein</fullName>
    </recommendedName>
</protein>
<name>A0AAU9EKY4_9BACT</name>
<dbReference type="Proteomes" id="UP001366166">
    <property type="component" value="Chromosome"/>
</dbReference>
<evidence type="ECO:0008006" key="3">
    <source>
        <dbReference type="Google" id="ProtNLM"/>
    </source>
</evidence>
<organism evidence="1 2">
    <name type="scientific">Desulfoferula mesophila</name>
    <dbReference type="NCBI Taxonomy" id="3058419"/>
    <lineage>
        <taxon>Bacteria</taxon>
        <taxon>Pseudomonadati</taxon>
        <taxon>Thermodesulfobacteriota</taxon>
        <taxon>Desulfarculia</taxon>
        <taxon>Desulfarculales</taxon>
        <taxon>Desulfarculaceae</taxon>
        <taxon>Desulfoferula</taxon>
    </lineage>
</organism>
<accession>A0AAU9EKY4</accession>
<reference evidence="2" key="1">
    <citation type="journal article" date="2023" name="Arch. Microbiol.">
        <title>Desulfoferula mesophilus gen. nov. sp. nov., a mesophilic sulfate-reducing bacterium isolated from a brackish lake sediment.</title>
        <authorList>
            <person name="Watanabe T."/>
            <person name="Yabe T."/>
            <person name="Tsuji J.M."/>
            <person name="Fukui M."/>
        </authorList>
    </citation>
    <scope>NUCLEOTIDE SEQUENCE [LARGE SCALE GENOMIC DNA]</scope>
    <source>
        <strain evidence="2">12FAK</strain>
    </source>
</reference>
<gene>
    <name evidence="1" type="ORF">FAK_28900</name>
</gene>
<proteinExistence type="predicted"/>